<protein>
    <recommendedName>
        <fullName evidence="3">Lipoprotein</fullName>
    </recommendedName>
</protein>
<evidence type="ECO:0008006" key="3">
    <source>
        <dbReference type="Google" id="ProtNLM"/>
    </source>
</evidence>
<name>A0A7V4XRW5_9BACT</name>
<feature type="chain" id="PRO_5031293231" description="Lipoprotein" evidence="1">
    <location>
        <begin position="21"/>
        <end position="204"/>
    </location>
</feature>
<accession>A0A7V4XRW5</accession>
<organism evidence="2">
    <name type="scientific">Acidobacterium capsulatum</name>
    <dbReference type="NCBI Taxonomy" id="33075"/>
    <lineage>
        <taxon>Bacteria</taxon>
        <taxon>Pseudomonadati</taxon>
        <taxon>Acidobacteriota</taxon>
        <taxon>Terriglobia</taxon>
        <taxon>Terriglobales</taxon>
        <taxon>Acidobacteriaceae</taxon>
        <taxon>Acidobacterium</taxon>
    </lineage>
</organism>
<dbReference type="AlphaFoldDB" id="A0A7V4XRW5"/>
<dbReference type="PROSITE" id="PS51257">
    <property type="entry name" value="PROKAR_LIPOPROTEIN"/>
    <property type="match status" value="1"/>
</dbReference>
<keyword evidence="1" id="KW-0732">Signal</keyword>
<gene>
    <name evidence="2" type="ORF">ENW50_05210</name>
</gene>
<dbReference type="EMBL" id="DTKL01000030">
    <property type="protein sequence ID" value="HGY94068.1"/>
    <property type="molecule type" value="Genomic_DNA"/>
</dbReference>
<proteinExistence type="predicted"/>
<sequence length="204" mass="22420">MMRWLCCAALLAFAMGGVFAGAQSPAVAWVGCPGTEVGCQVQAWRAMWPPDQPVEVLLANHAGWIGLNLITITQERVQSRLRTVIPTMVPALVQVFPLAHASQSLTNRRPTLYVRVNEGYTSYYKPSSAYLVRLQVEKGERRLRVTSGADVVGMHARFQGAVPVTRQRLDGDAFWMRPKKPLEPGEYLVVFGSAGGSGFEFAVK</sequence>
<evidence type="ECO:0000313" key="2">
    <source>
        <dbReference type="EMBL" id="HGY94068.1"/>
    </source>
</evidence>
<reference evidence="2" key="1">
    <citation type="journal article" date="2020" name="mSystems">
        <title>Genome- and Community-Level Interaction Insights into Carbon Utilization and Element Cycling Functions of Hydrothermarchaeota in Hydrothermal Sediment.</title>
        <authorList>
            <person name="Zhou Z."/>
            <person name="Liu Y."/>
            <person name="Xu W."/>
            <person name="Pan J."/>
            <person name="Luo Z.H."/>
            <person name="Li M."/>
        </authorList>
    </citation>
    <scope>NUCLEOTIDE SEQUENCE [LARGE SCALE GENOMIC DNA]</scope>
    <source>
        <strain evidence="2">SpSt-855</strain>
    </source>
</reference>
<evidence type="ECO:0000256" key="1">
    <source>
        <dbReference type="SAM" id="SignalP"/>
    </source>
</evidence>
<comment type="caution">
    <text evidence="2">The sequence shown here is derived from an EMBL/GenBank/DDBJ whole genome shotgun (WGS) entry which is preliminary data.</text>
</comment>
<feature type="signal peptide" evidence="1">
    <location>
        <begin position="1"/>
        <end position="20"/>
    </location>
</feature>